<gene>
    <name evidence="8" type="ORF">CGU29_03520</name>
</gene>
<protein>
    <recommendedName>
        <fullName evidence="5">Protein-arginine rhamnosyltransferase</fullName>
    </recommendedName>
    <alternativeName>
        <fullName evidence="6">EF-P arginine rhamnosyltransferase</fullName>
    </alternativeName>
</protein>
<accession>A0A272EWB4</accession>
<name>A0A272EWB4_9RHOO</name>
<comment type="caution">
    <text evidence="8">The sequence shown here is derived from an EMBL/GenBank/DDBJ whole genome shotgun (WGS) entry which is preliminary data.</text>
</comment>
<dbReference type="Pfam" id="PF10093">
    <property type="entry name" value="EarP"/>
    <property type="match status" value="1"/>
</dbReference>
<organism evidence="8 9">
    <name type="scientific">Candidatus Dactylopiibacterium carminicum</name>
    <dbReference type="NCBI Taxonomy" id="857335"/>
    <lineage>
        <taxon>Bacteria</taxon>
        <taxon>Pseudomonadati</taxon>
        <taxon>Pseudomonadota</taxon>
        <taxon>Betaproteobacteria</taxon>
        <taxon>Rhodocyclales</taxon>
        <taxon>Rhodocyclaceae</taxon>
        <taxon>Candidatus Dactylopiibacterium</taxon>
    </lineage>
</organism>
<evidence type="ECO:0000256" key="7">
    <source>
        <dbReference type="ARBA" id="ARBA00048472"/>
    </source>
</evidence>
<dbReference type="InterPro" id="IPR016633">
    <property type="entry name" value="EarP"/>
</dbReference>
<evidence type="ECO:0000256" key="5">
    <source>
        <dbReference type="ARBA" id="ARBA00024416"/>
    </source>
</evidence>
<comment type="function">
    <text evidence="3">Protein-arginine rhamnosyltransferase that catalyzes the transfer of a single rhamnose to elongation factor P (EF-P) on 'Lys-32', a modification required for EF-P-dependent rescue of polyproline stalled ribosomes.</text>
</comment>
<keyword evidence="1" id="KW-0328">Glycosyltransferase</keyword>
<comment type="catalytic activity">
    <reaction evidence="7">
        <text>dTDP-beta-L-rhamnose + L-arginyl-[protein] = N(omega)-(alpha-L-rhamnosyl)-L-arginyl-[protein] + dTDP + H(+)</text>
        <dbReference type="Rhea" id="RHEA:66692"/>
        <dbReference type="Rhea" id="RHEA-COMP:10532"/>
        <dbReference type="Rhea" id="RHEA-COMP:17096"/>
        <dbReference type="ChEBI" id="CHEBI:15378"/>
        <dbReference type="ChEBI" id="CHEBI:29965"/>
        <dbReference type="ChEBI" id="CHEBI:57510"/>
        <dbReference type="ChEBI" id="CHEBI:58369"/>
        <dbReference type="ChEBI" id="CHEBI:167445"/>
    </reaction>
    <physiologicalReaction direction="left-to-right" evidence="7">
        <dbReference type="Rhea" id="RHEA:66693"/>
    </physiologicalReaction>
</comment>
<sequence length="378" mass="41719">MLQSCDIFCRVIDNYGDIGVSWRLARQLVREHGLAVRLWVDQPAVFHLLAPALAPERRCQVLDGVEIRRWDAAAAQAVPADLVIEAFGAEPPPEYLAAMAGRQQRPLWVDVEYLSAEDWVEGCHAMPSPHPRLPLVRHFFYPGFTDRTGGLLREAGLCEALDEVRVQPAVFWRTLGLMPPAGALAVSLFSYENEGLGSLLTAWATGALPVFCAVTAGRHLPGVRAWLATQAVEEGGRVGNLTLAFLPFLPQADYDCLLAACDLNIVRGEDSFVRAQWAGRPLVWHIYRQEEGAHLLKLEAFLDRYMAGLDDGTGAALRAFWQAWEAEADLAGAWQRLQAALPALQHHAAHWRAVLAEKPDLASNLLIFSKNLLECPAL</sequence>
<evidence type="ECO:0000313" key="8">
    <source>
        <dbReference type="EMBL" id="PAS94393.1"/>
    </source>
</evidence>
<evidence type="ECO:0000256" key="6">
    <source>
        <dbReference type="ARBA" id="ARBA00030025"/>
    </source>
</evidence>
<dbReference type="EMBL" id="NMRN01000007">
    <property type="protein sequence ID" value="PAS94393.1"/>
    <property type="molecule type" value="Genomic_DNA"/>
</dbReference>
<evidence type="ECO:0000313" key="9">
    <source>
        <dbReference type="Proteomes" id="UP000216107"/>
    </source>
</evidence>
<keyword evidence="2" id="KW-0808">Transferase</keyword>
<dbReference type="GO" id="GO:0106361">
    <property type="term" value="F:protein-arginine rhamnosyltransferase activity"/>
    <property type="evidence" value="ECO:0007669"/>
    <property type="project" value="InterPro"/>
</dbReference>
<comment type="similarity">
    <text evidence="4">Belongs to the glycosyltransferase 104 family.</text>
</comment>
<dbReference type="Proteomes" id="UP000216107">
    <property type="component" value="Unassembled WGS sequence"/>
</dbReference>
<dbReference type="NCBIfam" id="TIGR03837">
    <property type="entry name" value="efp_Arg_rhamno"/>
    <property type="match status" value="1"/>
</dbReference>
<reference evidence="8 9" key="1">
    <citation type="submission" date="2017-07" db="EMBL/GenBank/DDBJ databases">
        <title>Candidatus Dactylopiibacterium carminicum, a nitrogen-fixing symbiont of the cochineal insect Dactylopius coccus and Dactylopius opuntiae (Hemiptera: Coccoidea: Dactylopiidae).</title>
        <authorList>
            <person name="Vera A."/>
        </authorList>
    </citation>
    <scope>NUCLEOTIDE SEQUENCE [LARGE SCALE GENOMIC DNA]</scope>
    <source>
        <strain evidence="8 9">NFDCM</strain>
    </source>
</reference>
<evidence type="ECO:0000256" key="3">
    <source>
        <dbReference type="ARBA" id="ARBA00024303"/>
    </source>
</evidence>
<evidence type="ECO:0000256" key="2">
    <source>
        <dbReference type="ARBA" id="ARBA00022679"/>
    </source>
</evidence>
<dbReference type="AlphaFoldDB" id="A0A272EWB4"/>
<evidence type="ECO:0000256" key="1">
    <source>
        <dbReference type="ARBA" id="ARBA00022676"/>
    </source>
</evidence>
<dbReference type="PIRSF" id="PIRSF015557">
    <property type="entry name" value="UCP015557"/>
    <property type="match status" value="1"/>
</dbReference>
<evidence type="ECO:0000256" key="4">
    <source>
        <dbReference type="ARBA" id="ARBA00024346"/>
    </source>
</evidence>
<proteinExistence type="inferred from homology"/>